<dbReference type="Pfam" id="PF01926">
    <property type="entry name" value="MMR_HSR1"/>
    <property type="match status" value="1"/>
</dbReference>
<evidence type="ECO:0000313" key="4">
    <source>
        <dbReference type="Proteomes" id="UP000188993"/>
    </source>
</evidence>
<dbReference type="Proteomes" id="UP000188993">
    <property type="component" value="Chromosome"/>
</dbReference>
<dbReference type="Gene3D" id="3.40.50.300">
    <property type="entry name" value="P-loop containing nucleotide triphosphate hydrolases"/>
    <property type="match status" value="1"/>
</dbReference>
<keyword evidence="1" id="KW-0472">Membrane</keyword>
<protein>
    <submittedName>
        <fullName evidence="3">GTPase Era</fullName>
    </submittedName>
</protein>
<dbReference type="InterPro" id="IPR006073">
    <property type="entry name" value="GTP-bd"/>
</dbReference>
<dbReference type="RefSeq" id="WP_062469854.1">
    <property type="nucleotide sequence ID" value="NZ_BBYN01000015.1"/>
</dbReference>
<proteinExistence type="predicted"/>
<feature type="transmembrane region" description="Helical" evidence="1">
    <location>
        <begin position="312"/>
        <end position="335"/>
    </location>
</feature>
<evidence type="ECO:0000313" key="3">
    <source>
        <dbReference type="EMBL" id="AQS53926.1"/>
    </source>
</evidence>
<name>A0A1S6IQV6_9LACT</name>
<feature type="domain" description="G" evidence="2">
    <location>
        <begin position="30"/>
        <end position="149"/>
    </location>
</feature>
<organism evidence="3 4">
    <name type="scientific">Jeotgalibaca dankookensis</name>
    <dbReference type="NCBI Taxonomy" id="708126"/>
    <lineage>
        <taxon>Bacteria</taxon>
        <taxon>Bacillati</taxon>
        <taxon>Bacillota</taxon>
        <taxon>Bacilli</taxon>
        <taxon>Lactobacillales</taxon>
        <taxon>Carnobacteriaceae</taxon>
        <taxon>Jeotgalibaca</taxon>
    </lineage>
</organism>
<dbReference type="EMBL" id="CP019728">
    <property type="protein sequence ID" value="AQS53926.1"/>
    <property type="molecule type" value="Genomic_DNA"/>
</dbReference>
<dbReference type="AlphaFoldDB" id="A0A1S6IQV6"/>
<gene>
    <name evidence="3" type="primary">era_2</name>
    <name evidence="3" type="ORF">BW727_101559</name>
</gene>
<keyword evidence="1" id="KW-0812">Transmembrane</keyword>
<feature type="transmembrane region" description="Helical" evidence="1">
    <location>
        <begin position="279"/>
        <end position="300"/>
    </location>
</feature>
<dbReference type="InterPro" id="IPR027417">
    <property type="entry name" value="P-loop_NTPase"/>
</dbReference>
<dbReference type="KEGG" id="jda:BW727_101559"/>
<dbReference type="STRING" id="708126.BW727_101559"/>
<evidence type="ECO:0000256" key="1">
    <source>
        <dbReference type="SAM" id="Phobius"/>
    </source>
</evidence>
<keyword evidence="1" id="KW-1133">Transmembrane helix</keyword>
<dbReference type="SUPFAM" id="SSF52540">
    <property type="entry name" value="P-loop containing nucleoside triphosphate hydrolases"/>
    <property type="match status" value="1"/>
</dbReference>
<reference evidence="3 4" key="1">
    <citation type="journal article" date="2014" name="Int. J. Syst. Evol. Microbiol.">
        <title>Jeotgalibaca dankookensis gen. nov., sp. nov., a member of the family Carnobacteriaceae, isolated from seujeot (Korean traditional food).</title>
        <authorList>
            <person name="Lee D.G."/>
            <person name="Trujillo M.E."/>
            <person name="Kang H."/>
            <person name="Ahn T.Y."/>
        </authorList>
    </citation>
    <scope>NUCLEOTIDE SEQUENCE [LARGE SCALE GENOMIC DNA]</scope>
    <source>
        <strain evidence="3 4">EX-07</strain>
    </source>
</reference>
<evidence type="ECO:0000259" key="2">
    <source>
        <dbReference type="Pfam" id="PF01926"/>
    </source>
</evidence>
<dbReference type="GO" id="GO:0005525">
    <property type="term" value="F:GTP binding"/>
    <property type="evidence" value="ECO:0007669"/>
    <property type="project" value="InterPro"/>
</dbReference>
<accession>A0A1S6IQV6</accession>
<feature type="transmembrane region" description="Helical" evidence="1">
    <location>
        <begin position="231"/>
        <end position="249"/>
    </location>
</feature>
<keyword evidence="4" id="KW-1185">Reference proteome</keyword>
<sequence length="402" mass="44093">MVNKNIDLSLVDELLNETQKEINNMQTVNIMLVGKTGVGKSTLVNNIFREKLASTGIGKPVTKHLRLISKEGVPIVLYDTRGLELSGTIQTQVRSEIFSTIKTSLEKGPEEAIHVIYYCINANSSRIEETEISFINELAQYLPVIIVLTQAIGQPAQAFRNYIEELNLEIAAVMNIMAEPLVISDELTIPRSGLKELISRTIEVIPKDVTKAFNNAQQVDIERKAKAARRWARRYIASTFGVGFTPIPFSDATVLVPMQISMMAHITAIFGISMERTNIASILGAVGGTGGATYLGRYIVSNLIKFIPGAGTLAGGLISGGTASILTTALAFSYIEVLSFIAKGEVDGEYPDLKNIGELMKKELQSRLKNSKIAPELQTELDQIDKKTSFLGKVQQLFKKKK</sequence>